<proteinExistence type="predicted"/>
<accession>A0ABR4QXW0</accession>
<dbReference type="Proteomes" id="UP000025748">
    <property type="component" value="Unassembled WGS sequence"/>
</dbReference>
<sequence>MCKEEPGPGKQEILSFDCSRLPAKPGRARPPTSVLPARCAAQALLSKTNMNSASGAQMVIS</sequence>
<protein>
    <submittedName>
        <fullName evidence="1">Uncharacterized protein</fullName>
    </submittedName>
</protein>
<reference evidence="1 2" key="1">
    <citation type="submission" date="2014-03" db="EMBL/GenBank/DDBJ databases">
        <title>Genome sequence of Bordetella hinzii.</title>
        <authorList>
            <person name="Register K."/>
            <person name="Harvill E."/>
            <person name="Goodfield L.L."/>
            <person name="Ivanov Y.V."/>
            <person name="Meyer J.A."/>
            <person name="Muse S.J."/>
            <person name="Jacobs N."/>
            <person name="Bendor L."/>
            <person name="Smallridge W.E."/>
            <person name="Brinkac L.M."/>
            <person name="Sanka R."/>
            <person name="Kim M."/>
            <person name="Losada L."/>
        </authorList>
    </citation>
    <scope>NUCLEOTIDE SEQUENCE [LARGE SCALE GENOMIC DNA]</scope>
    <source>
        <strain evidence="1 2">OH87 BAL007II</strain>
    </source>
</reference>
<dbReference type="EMBL" id="JHEM01000032">
    <property type="protein sequence ID" value="KCB21646.1"/>
    <property type="molecule type" value="Genomic_DNA"/>
</dbReference>
<comment type="caution">
    <text evidence="1">The sequence shown here is derived from an EMBL/GenBank/DDBJ whole genome shotgun (WGS) entry which is preliminary data.</text>
</comment>
<evidence type="ECO:0000313" key="1">
    <source>
        <dbReference type="EMBL" id="KCB21646.1"/>
    </source>
</evidence>
<evidence type="ECO:0000313" key="2">
    <source>
        <dbReference type="Proteomes" id="UP000025748"/>
    </source>
</evidence>
<name>A0ABR4QXW0_9BORD</name>
<keyword evidence="2" id="KW-1185">Reference proteome</keyword>
<gene>
    <name evidence="1" type="ORF">L544_2639</name>
</gene>
<organism evidence="1 2">
    <name type="scientific">Bordetella hinzii OH87 BAL007II</name>
    <dbReference type="NCBI Taxonomy" id="1331262"/>
    <lineage>
        <taxon>Bacteria</taxon>
        <taxon>Pseudomonadati</taxon>
        <taxon>Pseudomonadota</taxon>
        <taxon>Betaproteobacteria</taxon>
        <taxon>Burkholderiales</taxon>
        <taxon>Alcaligenaceae</taxon>
        <taxon>Bordetella</taxon>
    </lineage>
</organism>